<dbReference type="InterPro" id="IPR028082">
    <property type="entry name" value="Peripla_BP_I"/>
</dbReference>
<dbReference type="PROSITE" id="PS51257">
    <property type="entry name" value="PROKAR_LIPOPROTEIN"/>
    <property type="match status" value="1"/>
</dbReference>
<name>A0A136Q0M1_9FIRM</name>
<reference evidence="7 8" key="1">
    <citation type="submission" date="2016-02" db="EMBL/GenBank/DDBJ databases">
        <authorList>
            <person name="Wen L."/>
            <person name="He K."/>
            <person name="Yang H."/>
        </authorList>
    </citation>
    <scope>NUCLEOTIDE SEQUENCE [LARGE SCALE GENOMIC DNA]</scope>
    <source>
        <strain evidence="7 8">DSM 22607</strain>
    </source>
</reference>
<evidence type="ECO:0000256" key="1">
    <source>
        <dbReference type="ARBA" id="ARBA00004196"/>
    </source>
</evidence>
<evidence type="ECO:0000256" key="4">
    <source>
        <dbReference type="SAM" id="MobiDB-lite"/>
    </source>
</evidence>
<dbReference type="Proteomes" id="UP000070366">
    <property type="component" value="Unassembled WGS sequence"/>
</dbReference>
<evidence type="ECO:0000256" key="5">
    <source>
        <dbReference type="SAM" id="SignalP"/>
    </source>
</evidence>
<feature type="domain" description="Periplasmic binding protein" evidence="6">
    <location>
        <begin position="67"/>
        <end position="359"/>
    </location>
</feature>
<keyword evidence="3 5" id="KW-0732">Signal</keyword>
<dbReference type="STRING" id="626937.HMPREF3293_03162"/>
<feature type="region of interest" description="Disordered" evidence="4">
    <location>
        <begin position="34"/>
        <end position="57"/>
    </location>
</feature>
<accession>A0A136Q0M1</accession>
<evidence type="ECO:0000313" key="7">
    <source>
        <dbReference type="EMBL" id="KXK64114.1"/>
    </source>
</evidence>
<evidence type="ECO:0000256" key="2">
    <source>
        <dbReference type="ARBA" id="ARBA00007639"/>
    </source>
</evidence>
<evidence type="ECO:0000256" key="3">
    <source>
        <dbReference type="ARBA" id="ARBA00022729"/>
    </source>
</evidence>
<dbReference type="PANTHER" id="PTHR46847">
    <property type="entry name" value="D-ALLOSE-BINDING PERIPLASMIC PROTEIN-RELATED"/>
    <property type="match status" value="1"/>
</dbReference>
<feature type="signal peptide" evidence="5">
    <location>
        <begin position="1"/>
        <end position="24"/>
    </location>
</feature>
<gene>
    <name evidence="7" type="ORF">HMPREF3293_03162</name>
</gene>
<evidence type="ECO:0000259" key="6">
    <source>
        <dbReference type="Pfam" id="PF13407"/>
    </source>
</evidence>
<dbReference type="GO" id="GO:0030246">
    <property type="term" value="F:carbohydrate binding"/>
    <property type="evidence" value="ECO:0007669"/>
    <property type="project" value="UniProtKB-ARBA"/>
</dbReference>
<dbReference type="AlphaFoldDB" id="A0A136Q0M1"/>
<dbReference type="InterPro" id="IPR025997">
    <property type="entry name" value="SBP_2_dom"/>
</dbReference>
<feature type="compositionally biased region" description="Low complexity" evidence="4">
    <location>
        <begin position="34"/>
        <end position="56"/>
    </location>
</feature>
<keyword evidence="8" id="KW-1185">Reference proteome</keyword>
<dbReference type="GO" id="GO:0030313">
    <property type="term" value="C:cell envelope"/>
    <property type="evidence" value="ECO:0007669"/>
    <property type="project" value="UniProtKB-SubCell"/>
</dbReference>
<comment type="caution">
    <text evidence="7">The sequence shown here is derived from an EMBL/GenBank/DDBJ whole genome shotgun (WGS) entry which is preliminary data.</text>
</comment>
<sequence length="388" mass="41300">MEERIMKKMLALFLALLMTCCVFAGCAAGGGSAEPSAEAPAEGTGSSPAAAATEAAGEQGTKDTFKVGFSAITLNGDFFTTMASELQQACYDEGLVASPEDVLVLNANSNTADEIANMDTFIAQDYDMIFVDSTNPDDIVPLINQANAAGAQVICIDSYVNGGDKVTVVYSDNKQNGRKVGLAFAEEMGDQEIYSIMLSGVKGNIAGEERRVGIMCGVLEARLGITEDEAWELAYQMNDELIGNGYTENTDAKFVIAGQGWGNWNIQDIMADANDLIVKTYGKLNTIFAENDQMLFGGMQAAEDAGLKEGIYYAAAADGEKKTCDYIKEGKVVAVGENSPVQIAKLAAQTAREVLVDGKDPTSYPDTVTTDAVAVTKENVDEEYENCF</sequence>
<evidence type="ECO:0000313" key="8">
    <source>
        <dbReference type="Proteomes" id="UP000070366"/>
    </source>
</evidence>
<organism evidence="7 8">
    <name type="scientific">Christensenella minuta</name>
    <dbReference type="NCBI Taxonomy" id="626937"/>
    <lineage>
        <taxon>Bacteria</taxon>
        <taxon>Bacillati</taxon>
        <taxon>Bacillota</taxon>
        <taxon>Clostridia</taxon>
        <taxon>Christensenellales</taxon>
        <taxon>Christensenellaceae</taxon>
        <taxon>Christensenella</taxon>
    </lineage>
</organism>
<comment type="similarity">
    <text evidence="2">Belongs to the bacterial solute-binding protein 2 family.</text>
</comment>
<dbReference type="Gene3D" id="3.40.50.2300">
    <property type="match status" value="2"/>
</dbReference>
<dbReference type="PANTHER" id="PTHR46847:SF1">
    <property type="entry name" value="D-ALLOSE-BINDING PERIPLASMIC PROTEIN-RELATED"/>
    <property type="match status" value="1"/>
</dbReference>
<dbReference type="SUPFAM" id="SSF53822">
    <property type="entry name" value="Periplasmic binding protein-like I"/>
    <property type="match status" value="1"/>
</dbReference>
<comment type="subcellular location">
    <subcellularLocation>
        <location evidence="1">Cell envelope</location>
    </subcellularLocation>
</comment>
<feature type="chain" id="PRO_5007478568" description="Periplasmic binding protein domain-containing protein" evidence="5">
    <location>
        <begin position="25"/>
        <end position="388"/>
    </location>
</feature>
<dbReference type="EMBL" id="LSZW01000067">
    <property type="protein sequence ID" value="KXK64114.1"/>
    <property type="molecule type" value="Genomic_DNA"/>
</dbReference>
<dbReference type="Pfam" id="PF13407">
    <property type="entry name" value="Peripla_BP_4"/>
    <property type="match status" value="1"/>
</dbReference>
<protein>
    <recommendedName>
        <fullName evidence="6">Periplasmic binding protein domain-containing protein</fullName>
    </recommendedName>
</protein>
<proteinExistence type="inferred from homology"/>